<dbReference type="Proteomes" id="UP000257109">
    <property type="component" value="Unassembled WGS sequence"/>
</dbReference>
<sequence length="142" mass="16659">MIISNCYMKNQAVNALKIYLNEVERGLDKRVKVVRHNEVGKHLGPFAKLLQKMAVPKTPLELLTSRTPNLRHLHVCDCRAKIKIYNLQEKKLNARTINRYFIGYPRISKGYIFYCPNHCMRIVEFRNSRFIKNEEIDGSIIP</sequence>
<name>A0A371H4N4_MUCPR</name>
<evidence type="ECO:0000313" key="3">
    <source>
        <dbReference type="Proteomes" id="UP000257109"/>
    </source>
</evidence>
<keyword evidence="3" id="KW-1185">Reference proteome</keyword>
<dbReference type="EMBL" id="QJKJ01003603">
    <property type="protein sequence ID" value="RDX97636.1"/>
    <property type="molecule type" value="Genomic_DNA"/>
</dbReference>
<gene>
    <name evidence="2" type="ORF">CR513_19571</name>
</gene>
<reference evidence="2" key="1">
    <citation type="submission" date="2018-05" db="EMBL/GenBank/DDBJ databases">
        <title>Draft genome of Mucuna pruriens seed.</title>
        <authorList>
            <person name="Nnadi N.E."/>
            <person name="Vos R."/>
            <person name="Hasami M.H."/>
            <person name="Devisetty U.K."/>
            <person name="Aguiy J.C."/>
        </authorList>
    </citation>
    <scope>NUCLEOTIDE SEQUENCE [LARGE SCALE GENOMIC DNA]</scope>
    <source>
        <strain evidence="2">JCA_2017</strain>
    </source>
</reference>
<evidence type="ECO:0000259" key="1">
    <source>
        <dbReference type="Pfam" id="PF25597"/>
    </source>
</evidence>
<protein>
    <recommendedName>
        <fullName evidence="1">Retroviral polymerase SH3-like domain-containing protein</fullName>
    </recommendedName>
</protein>
<feature type="non-terminal residue" evidence="2">
    <location>
        <position position="1"/>
    </location>
</feature>
<dbReference type="AlphaFoldDB" id="A0A371H4N4"/>
<dbReference type="InterPro" id="IPR057670">
    <property type="entry name" value="SH3_retrovirus"/>
</dbReference>
<feature type="domain" description="Retroviral polymerase SH3-like" evidence="1">
    <location>
        <begin position="78"/>
        <end position="137"/>
    </location>
</feature>
<comment type="caution">
    <text evidence="2">The sequence shown here is derived from an EMBL/GenBank/DDBJ whole genome shotgun (WGS) entry which is preliminary data.</text>
</comment>
<dbReference type="Pfam" id="PF25597">
    <property type="entry name" value="SH3_retrovirus"/>
    <property type="match status" value="1"/>
</dbReference>
<accession>A0A371H4N4</accession>
<dbReference type="OrthoDB" id="1743365at2759"/>
<proteinExistence type="predicted"/>
<organism evidence="2 3">
    <name type="scientific">Mucuna pruriens</name>
    <name type="common">Velvet bean</name>
    <name type="synonym">Dolichos pruriens</name>
    <dbReference type="NCBI Taxonomy" id="157652"/>
    <lineage>
        <taxon>Eukaryota</taxon>
        <taxon>Viridiplantae</taxon>
        <taxon>Streptophyta</taxon>
        <taxon>Embryophyta</taxon>
        <taxon>Tracheophyta</taxon>
        <taxon>Spermatophyta</taxon>
        <taxon>Magnoliopsida</taxon>
        <taxon>eudicotyledons</taxon>
        <taxon>Gunneridae</taxon>
        <taxon>Pentapetalae</taxon>
        <taxon>rosids</taxon>
        <taxon>fabids</taxon>
        <taxon>Fabales</taxon>
        <taxon>Fabaceae</taxon>
        <taxon>Papilionoideae</taxon>
        <taxon>50 kb inversion clade</taxon>
        <taxon>NPAAA clade</taxon>
        <taxon>indigoferoid/millettioid clade</taxon>
        <taxon>Phaseoleae</taxon>
        <taxon>Mucuna</taxon>
    </lineage>
</organism>
<evidence type="ECO:0000313" key="2">
    <source>
        <dbReference type="EMBL" id="RDX97636.1"/>
    </source>
</evidence>